<dbReference type="AlphaFoldDB" id="A0A4Y2AKX3"/>
<reference evidence="1 2" key="1">
    <citation type="journal article" date="2019" name="Sci. Rep.">
        <title>Orb-weaving spider Araneus ventricosus genome elucidates the spidroin gene catalogue.</title>
        <authorList>
            <person name="Kono N."/>
            <person name="Nakamura H."/>
            <person name="Ohtoshi R."/>
            <person name="Moran D.A.P."/>
            <person name="Shinohara A."/>
            <person name="Yoshida Y."/>
            <person name="Fujiwara M."/>
            <person name="Mori M."/>
            <person name="Tomita M."/>
            <person name="Arakawa K."/>
        </authorList>
    </citation>
    <scope>NUCLEOTIDE SEQUENCE [LARGE SCALE GENOMIC DNA]</scope>
</reference>
<evidence type="ECO:0000313" key="2">
    <source>
        <dbReference type="Proteomes" id="UP000499080"/>
    </source>
</evidence>
<organism evidence="1 2">
    <name type="scientific">Araneus ventricosus</name>
    <name type="common">Orbweaver spider</name>
    <name type="synonym">Epeira ventricosa</name>
    <dbReference type="NCBI Taxonomy" id="182803"/>
    <lineage>
        <taxon>Eukaryota</taxon>
        <taxon>Metazoa</taxon>
        <taxon>Ecdysozoa</taxon>
        <taxon>Arthropoda</taxon>
        <taxon>Chelicerata</taxon>
        <taxon>Arachnida</taxon>
        <taxon>Araneae</taxon>
        <taxon>Araneomorphae</taxon>
        <taxon>Entelegynae</taxon>
        <taxon>Araneoidea</taxon>
        <taxon>Araneidae</taxon>
        <taxon>Araneus</taxon>
    </lineage>
</organism>
<dbReference type="Proteomes" id="UP000499080">
    <property type="component" value="Unassembled WGS sequence"/>
</dbReference>
<proteinExistence type="predicted"/>
<sequence>MLPFKAKQCLFGNGILHFNDGQMTRTTPEPASLSEFPHHVSERASAFYFRFNLLMAKLYEEYLVESGFEPENLGFPTLSPNYQAISPHELMGSIHVAP</sequence>
<gene>
    <name evidence="1" type="ORF">AVEN_225208_1</name>
</gene>
<evidence type="ECO:0000313" key="1">
    <source>
        <dbReference type="EMBL" id="GBL80502.1"/>
    </source>
</evidence>
<comment type="caution">
    <text evidence="1">The sequence shown here is derived from an EMBL/GenBank/DDBJ whole genome shotgun (WGS) entry which is preliminary data.</text>
</comment>
<keyword evidence="2" id="KW-1185">Reference proteome</keyword>
<accession>A0A4Y2AKX3</accession>
<name>A0A4Y2AKX3_ARAVE</name>
<dbReference type="EMBL" id="BGPR01000022">
    <property type="protein sequence ID" value="GBL80502.1"/>
    <property type="molecule type" value="Genomic_DNA"/>
</dbReference>
<protein>
    <submittedName>
        <fullName evidence="1">Uncharacterized protein</fullName>
    </submittedName>
</protein>